<organism evidence="2 3">
    <name type="scientific">Pseudomonas tehranensis</name>
    <dbReference type="NCBI Taxonomy" id="2745502"/>
    <lineage>
        <taxon>Bacteria</taxon>
        <taxon>Pseudomonadati</taxon>
        <taxon>Pseudomonadota</taxon>
        <taxon>Gammaproteobacteria</taxon>
        <taxon>Pseudomonadales</taxon>
        <taxon>Pseudomonadaceae</taxon>
        <taxon>Pseudomonas</taxon>
    </lineage>
</organism>
<evidence type="ECO:0000313" key="2">
    <source>
        <dbReference type="EMBL" id="MBC3350155.1"/>
    </source>
</evidence>
<reference evidence="2 3" key="1">
    <citation type="journal article" date="2020" name="Microorganisms">
        <title>Reliable Identification of Environmental Pseudomonas Isolates Using the rpoD Gene.</title>
        <authorList>
            <consortium name="The Broad Institute Genome Sequencing Platform"/>
            <person name="Girard L."/>
            <person name="Lood C."/>
            <person name="Rokni-Zadeh H."/>
            <person name="van Noort V."/>
            <person name="Lavigne R."/>
            <person name="De Mot R."/>
        </authorList>
    </citation>
    <scope>NUCLEOTIDE SEQUENCE [LARGE SCALE GENOMIC DNA]</scope>
    <source>
        <strain evidence="2 3">SWRI196</strain>
    </source>
</reference>
<feature type="region of interest" description="Disordered" evidence="1">
    <location>
        <begin position="1"/>
        <end position="22"/>
    </location>
</feature>
<sequence>MNDDDTDDIDGRDAAEISEGNNSVNADKTYDVRKVSDVVSADSLATEHTVFLYPIGSGVAIAKYKFEYEWSSDGASFTVVGKQYLSRPSGLPNCHFSLRVDSDDNWISVSEDNARQDDAWHSFPYVLNVRSNASEELVRVRVVYWEGNNRMDLNNYLIASYSRQSPSITSPVRNGDVLPNLEVSGTATSGAWVAVYEGHTARQLSDWVESGFAWRTHLREPLTPGLKVLTARQQHRGVLSGWADNISVTVLPKPSISSPISGSDIEHRRPEISGSGLPTAEVQLHVSHSAEEIPHPVCIVDSQRHWRTTPHNNLPLGEFEFTARQTSAGMYSDWADDVSVVIELPVPVITGPVANSVQDRTFTVTGNNGRSGAIVQVFSDTQDDMLGQTNTLTGANWSCSVTAPVGNTSLAALQRVDGTPSNRSTPRAFRVRPPKLTAVTVTTPTDTSVKFEGSGYTGATVQITVVSGPSVTAPAPAPVHGDRWSTTATNWPFGSYSLTAIQRFPDGDNGWIDSLPYTFPVNLTLPDPTDITYTAVYRPVFSGKGFNGATVKILNPDDSPAAPEKIVAGGVWSSMASTEWGPMFKRKVKIKQFKDGQESPTWQEIEVT</sequence>
<accession>A0ABR6UZW0</accession>
<dbReference type="Proteomes" id="UP000617171">
    <property type="component" value="Unassembled WGS sequence"/>
</dbReference>
<gene>
    <name evidence="2" type="ORF">HU811_26200</name>
</gene>
<comment type="caution">
    <text evidence="2">The sequence shown here is derived from an EMBL/GenBank/DDBJ whole genome shotgun (WGS) entry which is preliminary data.</text>
</comment>
<protein>
    <submittedName>
        <fullName evidence="2">Uncharacterized protein</fullName>
    </submittedName>
</protein>
<proteinExistence type="predicted"/>
<keyword evidence="3" id="KW-1185">Reference proteome</keyword>
<name>A0ABR6UZW0_9PSED</name>
<dbReference type="EMBL" id="JABWQV010000388">
    <property type="protein sequence ID" value="MBC3350155.1"/>
    <property type="molecule type" value="Genomic_DNA"/>
</dbReference>
<evidence type="ECO:0000256" key="1">
    <source>
        <dbReference type="SAM" id="MobiDB-lite"/>
    </source>
</evidence>
<feature type="non-terminal residue" evidence="2">
    <location>
        <position position="608"/>
    </location>
</feature>
<evidence type="ECO:0000313" key="3">
    <source>
        <dbReference type="Proteomes" id="UP000617171"/>
    </source>
</evidence>